<dbReference type="Gene3D" id="3.50.50.60">
    <property type="entry name" value="FAD/NAD(P)-binding domain"/>
    <property type="match status" value="1"/>
</dbReference>
<dbReference type="SUPFAM" id="SSF51905">
    <property type="entry name" value="FAD/NAD(P)-binding domain"/>
    <property type="match status" value="1"/>
</dbReference>
<evidence type="ECO:0000313" key="2">
    <source>
        <dbReference type="EMBL" id="KAJ8318871.1"/>
    </source>
</evidence>
<reference evidence="2 3" key="1">
    <citation type="submission" date="2022-12" db="EMBL/GenBank/DDBJ databases">
        <title>Chromosome-level genome of Tegillarca granosa.</title>
        <authorList>
            <person name="Kim J."/>
        </authorList>
    </citation>
    <scope>NUCLEOTIDE SEQUENCE [LARGE SCALE GENOMIC DNA]</scope>
    <source>
        <strain evidence="2">Teg-2019</strain>
        <tissue evidence="2">Adductor muscle</tissue>
    </source>
</reference>
<name>A0ABQ9FQ84_TEGGR</name>
<evidence type="ECO:0000256" key="1">
    <source>
        <dbReference type="ARBA" id="ARBA00023002"/>
    </source>
</evidence>
<sequence>MRHDWNSLISDNEKLLFRHYSKDMFPDADIMVRYLNDYADYYKLNIQYNKEMSISVQQKNPDNKEALFYLLDQRQYITKCSNLKSSQYTVQNPSNAEKTETKRARFQTVAVLALDKNAFSVLLLCKLFTGARFQTVAVLAFDKNALTVLLLCQLFTGARFQTVAVLAFDKNAILVLLLCKLFTGARFQTVAVLAFDKNAFSVLLLCQIFTRARDRFQTVAVLAFDKNAFSFLLLYKLFTGDRFQTVAVLAFDKNAFSVLLLCTLFTGARFQTVAVLAFDKNAFSVLLLCKLFTGARFQTVAVLAFDKKALTVLLLCQLFTGARFQTVAVLAFDKYAFSVLLLCKLFTGARFQTVAVLVFDKNAFSVLLLYKLFTGARFQTVAVLAFDKNLFTGARFQTVAVLAFDENAFSVLLLCKLFTGARARFQTVAVLAFDENAFSVLLLCQLFTGAPIDLTTTRLEFGFKFLYSIKVIVATGLSVPNIPEMVGVDFTVGYENISTNPVEYEGKSVLILGRGNSAFETANSIYENTNFVHMVGRERIRLAWETHYVGDLRAVNNGLLDTYQLKSLDGLIEYNDVTNYKIVQENGKLFLRDRKYDERSWEFYDNDPLLMPYDYIIRCLGFHESMFTRGKGRVKKYPVISNDFQSIDTNGLYFAGTNTHSLDFRESAGGFIHGFRYTGNSNVDNQLKSLKPFSKTLIFFHYILTVKSLHHILSWRYHQEPWPSQNVPIHQIVPTIVKRLSETSSLYQMFGFLGDVVVFSKDNKQFEYFEDYPIKLLPQFENTTGVSISDKDVIVIVLQYGNGYKGPMEDVFRLDRAATSARWAHLSNFLHPVLYSYDRKNYSIPKEQLLPRPTRLHHMVEDFNTIWHHPYTHVQPLTTFLENCIDTDLSLYSNEMCALYYMTNKQVPAMCSHYINDRTSVLSLTT</sequence>
<evidence type="ECO:0000313" key="3">
    <source>
        <dbReference type="Proteomes" id="UP001217089"/>
    </source>
</evidence>
<keyword evidence="1" id="KW-0560">Oxidoreductase</keyword>
<dbReference type="Pfam" id="PF13738">
    <property type="entry name" value="Pyr_redox_3"/>
    <property type="match status" value="1"/>
</dbReference>
<dbReference type="EMBL" id="JARBDR010000214">
    <property type="protein sequence ID" value="KAJ8318871.1"/>
    <property type="molecule type" value="Genomic_DNA"/>
</dbReference>
<accession>A0ABQ9FQ84</accession>
<organism evidence="2 3">
    <name type="scientific">Tegillarca granosa</name>
    <name type="common">Malaysian cockle</name>
    <name type="synonym">Anadara granosa</name>
    <dbReference type="NCBI Taxonomy" id="220873"/>
    <lineage>
        <taxon>Eukaryota</taxon>
        <taxon>Metazoa</taxon>
        <taxon>Spiralia</taxon>
        <taxon>Lophotrochozoa</taxon>
        <taxon>Mollusca</taxon>
        <taxon>Bivalvia</taxon>
        <taxon>Autobranchia</taxon>
        <taxon>Pteriomorphia</taxon>
        <taxon>Arcoida</taxon>
        <taxon>Arcoidea</taxon>
        <taxon>Arcidae</taxon>
        <taxon>Tegillarca</taxon>
    </lineage>
</organism>
<proteinExistence type="predicted"/>
<protein>
    <submittedName>
        <fullName evidence="2">Uncharacterized protein</fullName>
    </submittedName>
</protein>
<dbReference type="PANTHER" id="PTHR43539">
    <property type="entry name" value="FLAVIN-BINDING MONOOXYGENASE-LIKE PROTEIN (AFU_ORTHOLOGUE AFUA_4G09220)"/>
    <property type="match status" value="1"/>
</dbReference>
<dbReference type="InterPro" id="IPR036188">
    <property type="entry name" value="FAD/NAD-bd_sf"/>
</dbReference>
<keyword evidence="3" id="KW-1185">Reference proteome</keyword>
<dbReference type="PANTHER" id="PTHR43539:SF23">
    <property type="entry name" value="FAD-DEPENDENT OXIDOREDUCTASE DOMAIN-CONTAINING PROTEIN 2"/>
    <property type="match status" value="1"/>
</dbReference>
<gene>
    <name evidence="2" type="ORF">KUTeg_003962</name>
</gene>
<comment type="caution">
    <text evidence="2">The sequence shown here is derived from an EMBL/GenBank/DDBJ whole genome shotgun (WGS) entry which is preliminary data.</text>
</comment>
<dbReference type="Proteomes" id="UP001217089">
    <property type="component" value="Unassembled WGS sequence"/>
</dbReference>
<dbReference type="InterPro" id="IPR050982">
    <property type="entry name" value="Auxin_biosynth/cation_transpt"/>
</dbReference>